<dbReference type="Proteomes" id="UP000419144">
    <property type="component" value="Unassembled WGS sequence"/>
</dbReference>
<dbReference type="AlphaFoldDB" id="A0A640KEC5"/>
<keyword evidence="1" id="KW-0804">Transcription</keyword>
<sequence>MLYGPLCFPSRVMWTVLPRCRPKYWTRGSLSCMRGNWATFSFRSARNDSASAGVRATWHGTVSWRTTLNANASSSKTWMESSSAPVASSIRPLSSCTSMRTPGSILFVTMIIDAAFFLSAFSRNECTSFMLSFGAPEKKTMRAFLSAFSFDFAPTEAAARAYGTSPSSPLGSTFTAGAEEGAWFADAPVTPRDASVARREPTEHVSRMALRMHTHSPFTARRSTSSSSTVSLYSPGLLASPLSSSFFASRMGLPLLPPSLLFFARALRAARSGEMTKCRRNQS</sequence>
<dbReference type="GO" id="GO:0000428">
    <property type="term" value="C:DNA-directed RNA polymerase complex"/>
    <property type="evidence" value="ECO:0007669"/>
    <property type="project" value="UniProtKB-KW"/>
</dbReference>
<keyword evidence="2" id="KW-1185">Reference proteome</keyword>
<evidence type="ECO:0000313" key="2">
    <source>
        <dbReference type="Proteomes" id="UP000419144"/>
    </source>
</evidence>
<evidence type="ECO:0000313" key="1">
    <source>
        <dbReference type="EMBL" id="GET87792.1"/>
    </source>
</evidence>
<proteinExistence type="predicted"/>
<gene>
    <name evidence="1" type="ORF">LtaPh_1808051</name>
</gene>
<dbReference type="EMBL" id="BLBS01000023">
    <property type="protein sequence ID" value="GET87792.1"/>
    <property type="molecule type" value="Genomic_DNA"/>
</dbReference>
<keyword evidence="1" id="KW-0240">DNA-directed RNA polymerase</keyword>
<accession>A0A640KEC5</accession>
<dbReference type="VEuPathDB" id="TriTrypDB:LtaPh_1808051"/>
<comment type="caution">
    <text evidence="1">The sequence shown here is derived from an EMBL/GenBank/DDBJ whole genome shotgun (WGS) entry which is preliminary data.</text>
</comment>
<reference evidence="1" key="1">
    <citation type="submission" date="2019-11" db="EMBL/GenBank/DDBJ databases">
        <title>Leishmania tarentolae CDS.</title>
        <authorList>
            <person name="Goto Y."/>
            <person name="Yamagishi J."/>
        </authorList>
    </citation>
    <scope>NUCLEOTIDE SEQUENCE [LARGE SCALE GENOMIC DNA]</scope>
    <source>
        <strain evidence="1">Parrot Tar II</strain>
    </source>
</reference>
<organism evidence="1 2">
    <name type="scientific">Leishmania tarentolae</name>
    <name type="common">Sauroleishmania tarentolae</name>
    <dbReference type="NCBI Taxonomy" id="5689"/>
    <lineage>
        <taxon>Eukaryota</taxon>
        <taxon>Discoba</taxon>
        <taxon>Euglenozoa</taxon>
        <taxon>Kinetoplastea</taxon>
        <taxon>Metakinetoplastina</taxon>
        <taxon>Trypanosomatida</taxon>
        <taxon>Trypanosomatidae</taxon>
        <taxon>Leishmaniinae</taxon>
        <taxon>Leishmania</taxon>
        <taxon>lizard Leishmania</taxon>
    </lineage>
</organism>
<name>A0A640KEC5_LEITA</name>
<protein>
    <submittedName>
        <fullName evidence="1">DNA-directed RNA polymerase II, putative</fullName>
    </submittedName>
</protein>